<protein>
    <recommendedName>
        <fullName evidence="3">isochorismate synthase</fullName>
        <ecNumber evidence="3">5.4.4.2</ecNumber>
    </recommendedName>
    <alternativeName>
        <fullName evidence="5">Isochorismate mutase</fullName>
    </alternativeName>
</protein>
<dbReference type="EC" id="5.4.4.2" evidence="3"/>
<keyword evidence="4 7" id="KW-0413">Isomerase</keyword>
<organism evidence="7 8">
    <name type="scientific">Agrobacterium vitis</name>
    <name type="common">Rhizobium vitis</name>
    <dbReference type="NCBI Taxonomy" id="373"/>
    <lineage>
        <taxon>Bacteria</taxon>
        <taxon>Pseudomonadati</taxon>
        <taxon>Pseudomonadota</taxon>
        <taxon>Alphaproteobacteria</taxon>
        <taxon>Hyphomicrobiales</taxon>
        <taxon>Rhizobiaceae</taxon>
        <taxon>Rhizobium/Agrobacterium group</taxon>
        <taxon>Agrobacterium</taxon>
    </lineage>
</organism>
<evidence type="ECO:0000313" key="8">
    <source>
        <dbReference type="Proteomes" id="UP000440716"/>
    </source>
</evidence>
<comment type="caution">
    <text evidence="7">The sequence shown here is derived from an EMBL/GenBank/DDBJ whole genome shotgun (WGS) entry which is preliminary data.</text>
</comment>
<evidence type="ECO:0000256" key="2">
    <source>
        <dbReference type="ARBA" id="ARBA00005297"/>
    </source>
</evidence>
<comment type="similarity">
    <text evidence="2">Belongs to the isochorismate synthase family.</text>
</comment>
<proteinExistence type="inferred from homology"/>
<comment type="catalytic activity">
    <reaction evidence="1">
        <text>chorismate = isochorismate</text>
        <dbReference type="Rhea" id="RHEA:18985"/>
        <dbReference type="ChEBI" id="CHEBI:29748"/>
        <dbReference type="ChEBI" id="CHEBI:29780"/>
        <dbReference type="EC" id="5.4.4.2"/>
    </reaction>
</comment>
<dbReference type="PANTHER" id="PTHR42839">
    <property type="entry name" value="ISOCHORISMATE SYNTHASE ENTC"/>
    <property type="match status" value="1"/>
</dbReference>
<evidence type="ECO:0000256" key="5">
    <source>
        <dbReference type="ARBA" id="ARBA00041564"/>
    </source>
</evidence>
<evidence type="ECO:0000259" key="6">
    <source>
        <dbReference type="Pfam" id="PF00425"/>
    </source>
</evidence>
<dbReference type="SUPFAM" id="SSF56322">
    <property type="entry name" value="ADC synthase"/>
    <property type="match status" value="1"/>
</dbReference>
<dbReference type="Gene3D" id="3.60.120.10">
    <property type="entry name" value="Anthranilate synthase"/>
    <property type="match status" value="1"/>
</dbReference>
<evidence type="ECO:0000256" key="3">
    <source>
        <dbReference type="ARBA" id="ARBA00012824"/>
    </source>
</evidence>
<sequence>MAHSMIWIDEEAQTETTLARPIPFIFKTSGETMLALGQIAALGEGPLDGLADRVTNFFDKQTEGPDVLVGALPFDPSRSAYLVQPERVLRVQGKHDIGSIPGLGGSALPLGGTKILSVTPDPSASGFAQTVSAALTQLNAPDAILRKVVLSRSLRVKANRDFTPADLMRKLSSDESVTVFATPLPPRTQSTRGQSERGLIGATPELLFEKRGGYIASHPLAGSARRHKELSEDREAGDALLASDKDLREHAMVVESILDTLAPYCEDLSMPEGTGLRATASMWHLGTRIVGRVKDASLSSAHFAALLHPTPAVCGLPRKLAQQQIVQLEPYNRDFYAGAVGWCDSAGDGRWYVSIRCAELDGDEARLYAGAGIVSGSTPEGEVAETAAKFKAMLDAFGIDPVQLGA</sequence>
<dbReference type="EMBL" id="WPHU01000018">
    <property type="protein sequence ID" value="MVA59363.1"/>
    <property type="molecule type" value="Genomic_DNA"/>
</dbReference>
<accession>A0A7K1RMU2</accession>
<dbReference type="InterPro" id="IPR005801">
    <property type="entry name" value="ADC_synthase"/>
</dbReference>
<dbReference type="NCBIfam" id="TIGR00543">
    <property type="entry name" value="isochor_syn"/>
    <property type="match status" value="1"/>
</dbReference>
<evidence type="ECO:0000256" key="4">
    <source>
        <dbReference type="ARBA" id="ARBA00023235"/>
    </source>
</evidence>
<evidence type="ECO:0000256" key="1">
    <source>
        <dbReference type="ARBA" id="ARBA00000799"/>
    </source>
</evidence>
<dbReference type="RefSeq" id="WP_156593147.1">
    <property type="nucleotide sequence ID" value="NZ_WPHU01000018.1"/>
</dbReference>
<dbReference type="GO" id="GO:0008909">
    <property type="term" value="F:isochorismate synthase activity"/>
    <property type="evidence" value="ECO:0007669"/>
    <property type="project" value="UniProtKB-EC"/>
</dbReference>
<dbReference type="Proteomes" id="UP000440716">
    <property type="component" value="Unassembled WGS sequence"/>
</dbReference>
<reference evidence="7 8" key="1">
    <citation type="submission" date="2019-12" db="EMBL/GenBank/DDBJ databases">
        <title>Whole-genome sequencing of Allorhizobium vitis.</title>
        <authorList>
            <person name="Gan H.M."/>
            <person name="Szegedi E."/>
            <person name="Burr T."/>
            <person name="Savka M.A."/>
        </authorList>
    </citation>
    <scope>NUCLEOTIDE SEQUENCE [LARGE SCALE GENOMIC DNA]</scope>
    <source>
        <strain evidence="7 8">CG415</strain>
    </source>
</reference>
<name>A0A7K1RMU2_AGRVI</name>
<evidence type="ECO:0000313" key="7">
    <source>
        <dbReference type="EMBL" id="MVA59363.1"/>
    </source>
</evidence>
<feature type="domain" description="Chorismate-utilising enzyme C-terminal" evidence="6">
    <location>
        <begin position="126"/>
        <end position="389"/>
    </location>
</feature>
<dbReference type="Pfam" id="PF00425">
    <property type="entry name" value="Chorismate_bind"/>
    <property type="match status" value="1"/>
</dbReference>
<dbReference type="AlphaFoldDB" id="A0A7K1RMU2"/>
<gene>
    <name evidence="7" type="ORF">GOZ88_25065</name>
</gene>
<dbReference type="PANTHER" id="PTHR42839:SF2">
    <property type="entry name" value="ISOCHORISMATE SYNTHASE ENTC"/>
    <property type="match status" value="1"/>
</dbReference>
<dbReference type="GO" id="GO:0009697">
    <property type="term" value="P:salicylic acid biosynthetic process"/>
    <property type="evidence" value="ECO:0007669"/>
    <property type="project" value="TreeGrafter"/>
</dbReference>
<dbReference type="InterPro" id="IPR015890">
    <property type="entry name" value="Chorismate_C"/>
</dbReference>
<dbReference type="InterPro" id="IPR004561">
    <property type="entry name" value="IsoChor_synthase"/>
</dbReference>